<keyword evidence="3" id="KW-1185">Reference proteome</keyword>
<reference evidence="2 3" key="1">
    <citation type="submission" date="2019-02" db="EMBL/GenBank/DDBJ databases">
        <title>Deep-cultivation of Planctomycetes and their phenomic and genomic characterization uncovers novel biology.</title>
        <authorList>
            <person name="Wiegand S."/>
            <person name="Jogler M."/>
            <person name="Boedeker C."/>
            <person name="Pinto D."/>
            <person name="Vollmers J."/>
            <person name="Rivas-Marin E."/>
            <person name="Kohn T."/>
            <person name="Peeters S.H."/>
            <person name="Heuer A."/>
            <person name="Rast P."/>
            <person name="Oberbeckmann S."/>
            <person name="Bunk B."/>
            <person name="Jeske O."/>
            <person name="Meyerdierks A."/>
            <person name="Storesund J.E."/>
            <person name="Kallscheuer N."/>
            <person name="Luecker S."/>
            <person name="Lage O.M."/>
            <person name="Pohl T."/>
            <person name="Merkel B.J."/>
            <person name="Hornburger P."/>
            <person name="Mueller R.-W."/>
            <person name="Bruemmer F."/>
            <person name="Labrenz M."/>
            <person name="Spormann A.M."/>
            <person name="Op Den Camp H."/>
            <person name="Overmann J."/>
            <person name="Amann R."/>
            <person name="Jetten M.S.M."/>
            <person name="Mascher T."/>
            <person name="Medema M.H."/>
            <person name="Devos D.P."/>
            <person name="Kaster A.-K."/>
            <person name="Ovreas L."/>
            <person name="Rohde M."/>
            <person name="Galperin M.Y."/>
            <person name="Jogler C."/>
        </authorList>
    </citation>
    <scope>NUCLEOTIDE SEQUENCE [LARGE SCALE GENOMIC DNA]</scope>
    <source>
        <strain evidence="2 3">Pla144</strain>
    </source>
</reference>
<dbReference type="EMBL" id="SJPS01000001">
    <property type="protein sequence ID" value="TWU30368.1"/>
    <property type="molecule type" value="Genomic_DNA"/>
</dbReference>
<evidence type="ECO:0000256" key="1">
    <source>
        <dbReference type="SAM" id="MobiDB-lite"/>
    </source>
</evidence>
<evidence type="ECO:0000313" key="3">
    <source>
        <dbReference type="Proteomes" id="UP000318437"/>
    </source>
</evidence>
<gene>
    <name evidence="2" type="ORF">Pla144_11540</name>
</gene>
<proteinExistence type="predicted"/>
<feature type="region of interest" description="Disordered" evidence="1">
    <location>
        <begin position="94"/>
        <end position="155"/>
    </location>
</feature>
<name>A0A5C6D0W7_9BACT</name>
<protein>
    <submittedName>
        <fullName evidence="2">Uncharacterized protein</fullName>
    </submittedName>
</protein>
<evidence type="ECO:0000313" key="2">
    <source>
        <dbReference type="EMBL" id="TWU30368.1"/>
    </source>
</evidence>
<accession>A0A5C6D0W7</accession>
<comment type="caution">
    <text evidence="2">The sequence shown here is derived from an EMBL/GenBank/DDBJ whole genome shotgun (WGS) entry which is preliminary data.</text>
</comment>
<organism evidence="2 3">
    <name type="scientific">Bythopirellula polymerisocia</name>
    <dbReference type="NCBI Taxonomy" id="2528003"/>
    <lineage>
        <taxon>Bacteria</taxon>
        <taxon>Pseudomonadati</taxon>
        <taxon>Planctomycetota</taxon>
        <taxon>Planctomycetia</taxon>
        <taxon>Pirellulales</taxon>
        <taxon>Lacipirellulaceae</taxon>
        <taxon>Bythopirellula</taxon>
    </lineage>
</organism>
<sequence length="155" mass="16987">MRVQIGQKTANKSLFCPICSHNNRSLKPRSPRCRRTLSAELDTRGLARDTRQIGACYWAKLGCFGSLLRRGLDLGSCGQIGGQFVRCSCSGHPSSSWFATGPSGERPWPPDSHTPSEHSWHASWSAQPYEVVSDRAPQPGPSEPALKTTTVLKHT</sequence>
<dbReference type="AlphaFoldDB" id="A0A5C6D0W7"/>
<dbReference type="Proteomes" id="UP000318437">
    <property type="component" value="Unassembled WGS sequence"/>
</dbReference>